<dbReference type="InterPro" id="IPR057425">
    <property type="entry name" value="DUF2921_N"/>
</dbReference>
<evidence type="ECO:0000259" key="11">
    <source>
        <dbReference type="Pfam" id="PF11145"/>
    </source>
</evidence>
<feature type="domain" description="DUF2921" evidence="12">
    <location>
        <begin position="269"/>
        <end position="459"/>
    </location>
</feature>
<dbReference type="EC" id="2.3.2.27" evidence="4"/>
<keyword evidence="9 10" id="KW-0472">Membrane</keyword>
<evidence type="ECO:0000313" key="14">
    <source>
        <dbReference type="Proteomes" id="UP001141552"/>
    </source>
</evidence>
<comment type="caution">
    <text evidence="13">The sequence shown here is derived from an EMBL/GenBank/DDBJ whole genome shotgun (WGS) entry which is preliminary data.</text>
</comment>
<organism evidence="13 14">
    <name type="scientific">Turnera subulata</name>
    <dbReference type="NCBI Taxonomy" id="218843"/>
    <lineage>
        <taxon>Eukaryota</taxon>
        <taxon>Viridiplantae</taxon>
        <taxon>Streptophyta</taxon>
        <taxon>Embryophyta</taxon>
        <taxon>Tracheophyta</taxon>
        <taxon>Spermatophyta</taxon>
        <taxon>Magnoliopsida</taxon>
        <taxon>eudicotyledons</taxon>
        <taxon>Gunneridae</taxon>
        <taxon>Pentapetalae</taxon>
        <taxon>rosids</taxon>
        <taxon>fabids</taxon>
        <taxon>Malpighiales</taxon>
        <taxon>Passifloraceae</taxon>
        <taxon>Turnera</taxon>
    </lineage>
</organism>
<proteinExistence type="predicted"/>
<keyword evidence="8 10" id="KW-1133">Transmembrane helix</keyword>
<evidence type="ECO:0000256" key="1">
    <source>
        <dbReference type="ARBA" id="ARBA00000900"/>
    </source>
</evidence>
<protein>
    <recommendedName>
        <fullName evidence="4">RING-type E3 ubiquitin transferase</fullName>
        <ecNumber evidence="4">2.3.2.27</ecNumber>
    </recommendedName>
</protein>
<keyword evidence="7" id="KW-0833">Ubl conjugation pathway</keyword>
<feature type="domain" description="DUF2921" evidence="12">
    <location>
        <begin position="34"/>
        <end position="246"/>
    </location>
</feature>
<dbReference type="PANTHER" id="PTHR33389:SF4">
    <property type="entry name" value="PII, URIDYLYLTRANSFERASE (DUF2921)"/>
    <property type="match status" value="1"/>
</dbReference>
<comment type="catalytic activity">
    <reaction evidence="1">
        <text>S-ubiquitinyl-[E2 ubiquitin-conjugating enzyme]-L-cysteine + [acceptor protein]-L-lysine = [E2 ubiquitin-conjugating enzyme]-L-cysteine + N(6)-ubiquitinyl-[acceptor protein]-L-lysine.</text>
        <dbReference type="EC" id="2.3.2.27"/>
    </reaction>
</comment>
<dbReference type="Pfam" id="PF11145">
    <property type="entry name" value="DUF2921"/>
    <property type="match status" value="1"/>
</dbReference>
<evidence type="ECO:0000256" key="8">
    <source>
        <dbReference type="ARBA" id="ARBA00022989"/>
    </source>
</evidence>
<keyword evidence="14" id="KW-1185">Reference proteome</keyword>
<evidence type="ECO:0000256" key="2">
    <source>
        <dbReference type="ARBA" id="ARBA00004127"/>
    </source>
</evidence>
<evidence type="ECO:0000256" key="6">
    <source>
        <dbReference type="ARBA" id="ARBA00022692"/>
    </source>
</evidence>
<dbReference type="Proteomes" id="UP001141552">
    <property type="component" value="Unassembled WGS sequence"/>
</dbReference>
<dbReference type="Pfam" id="PF25333">
    <property type="entry name" value="DUF2921_N"/>
    <property type="match status" value="3"/>
</dbReference>
<evidence type="ECO:0000259" key="12">
    <source>
        <dbReference type="Pfam" id="PF25333"/>
    </source>
</evidence>
<evidence type="ECO:0000256" key="5">
    <source>
        <dbReference type="ARBA" id="ARBA00022679"/>
    </source>
</evidence>
<reference evidence="13" key="2">
    <citation type="journal article" date="2023" name="Plants (Basel)">
        <title>Annotation of the Turnera subulata (Passifloraceae) Draft Genome Reveals the S-Locus Evolved after the Divergence of Turneroideae from Passifloroideae in a Stepwise Manner.</title>
        <authorList>
            <person name="Henning P.M."/>
            <person name="Roalson E.H."/>
            <person name="Mir W."/>
            <person name="McCubbin A.G."/>
            <person name="Shore J.S."/>
        </authorList>
    </citation>
    <scope>NUCLEOTIDE SEQUENCE</scope>
    <source>
        <tissue evidence="13">Leaves</tissue>
    </source>
</reference>
<dbReference type="AlphaFoldDB" id="A0A9Q0FLI7"/>
<sequence>MGSYFRNMDPVGTPETVTAVDSDWVYSYDRIDEVKKQCASVLSSATELSPERRRVFRLKDFSFVNGDWRQEEGKAPLMPYLDVRSGFSNFSSYRSTDPLKLASFWVTDVDRAHRSKKSVSINGELVIGVTLDSFTSKPYQGSPEFQVWHGHTQLSISFQGIYTESKKNGGERVMCLLGSTMLPSRESDSTDPWEWVKLNPQQPPLLQDDQILLTLQFPTSFTLTNRVIQGELKSLNSKSSLKYFDDVYILSQLGNSAKYEFGSEKLVSGACDPYPYPDRLVDDGINIFKGKRFCELLEQITADGNSPLTIAPNWRCNGTDNFCDRMGPFVSGQEIKATNGSFEGAQLFMRVLRCEQTYERGNMSSAKVAGVFVAVPPTKNHYAEAMRSAPSNMTVAAEGIWKSSSGQLCMVGCVGLIDPEGSSCDSRICMYIPTSFSITQRSTIIGSFSSTNKPNAPYFPLQFEKLLQSSELWNNFRTSSLYYSYSKIEKAGTILEKNEPFSFHTVIKKSLLQFPKLDDADELMTSLSILAEDLTIHSSAFPDSFPRSRSGRTNFQMEILSLGPLFGRFWSMGNSSDYEQTSYQSKADYTEKELLMNVSAQMTLDGEAYGNFSVLSLEGLYDPHVGKMYLVGCRDVRASWHILHDSMDLEAGMDCFIEVVVSYPPTTTSWLMNPTARVSISSQRNDDDPLRFNSTKLQTLPLIYKNQREDILSRRGVEGLLRILTLSFAIACISSQLFYIRHEADSIPFMSLVMLGVQALGYSLPLITGAEALFTRMSSSESYENKSYDLEKNQWFHVIDSTVKLLVMVAFLLTLRLCQKVWKSRSRLLSRAPNEPHRVPSDKRVFLTTLAMHVIGYVIVLLIHSAKTSQRALEVGEYIDSAGNPHRMREWLTKLEEYVGLVQDFFLLPQVIGNIMWQIDCQPLRKLYYFGITVVRLLPHVYDSMRNPVPNRYFGEEYEFVNPNMDFYSKFGDIAIPATAALLAVTIYVQQRWNYEKLSQSLVIGKIRLLPTRSRAYERLPSKSFEAELASGVNGNSRIQMAHEDED</sequence>
<accession>A0A9Q0FLI7</accession>
<feature type="transmembrane region" description="Helical" evidence="10">
    <location>
        <begin position="794"/>
        <end position="818"/>
    </location>
</feature>
<dbReference type="InterPro" id="IPR021319">
    <property type="entry name" value="DUF2921"/>
</dbReference>
<feature type="domain" description="DUF2921" evidence="12">
    <location>
        <begin position="499"/>
        <end position="694"/>
    </location>
</feature>
<dbReference type="GO" id="GO:0061630">
    <property type="term" value="F:ubiquitin protein ligase activity"/>
    <property type="evidence" value="ECO:0007669"/>
    <property type="project" value="UniProtKB-EC"/>
</dbReference>
<name>A0A9Q0FLI7_9ROSI</name>
<evidence type="ECO:0000256" key="3">
    <source>
        <dbReference type="ARBA" id="ARBA00004906"/>
    </source>
</evidence>
<reference evidence="13" key="1">
    <citation type="submission" date="2022-02" db="EMBL/GenBank/DDBJ databases">
        <authorList>
            <person name="Henning P.M."/>
            <person name="McCubbin A.G."/>
            <person name="Shore J.S."/>
        </authorList>
    </citation>
    <scope>NUCLEOTIDE SEQUENCE</scope>
    <source>
        <strain evidence="13">F60SS</strain>
        <tissue evidence="13">Leaves</tissue>
    </source>
</reference>
<dbReference type="PANTHER" id="PTHR33389">
    <property type="entry name" value="FAMILY PROTEIN, PUTATIVE (DUF2921)-RELATED"/>
    <property type="match status" value="1"/>
</dbReference>
<comment type="subcellular location">
    <subcellularLocation>
        <location evidence="2">Endomembrane system</location>
        <topology evidence="2">Multi-pass membrane protein</topology>
    </subcellularLocation>
</comment>
<keyword evidence="6 10" id="KW-0812">Transmembrane</keyword>
<feature type="transmembrane region" description="Helical" evidence="10">
    <location>
        <begin position="845"/>
        <end position="863"/>
    </location>
</feature>
<keyword evidence="5" id="KW-0808">Transferase</keyword>
<dbReference type="GO" id="GO:0012505">
    <property type="term" value="C:endomembrane system"/>
    <property type="evidence" value="ECO:0007669"/>
    <property type="project" value="UniProtKB-SubCell"/>
</dbReference>
<feature type="transmembrane region" description="Helical" evidence="10">
    <location>
        <begin position="752"/>
        <end position="774"/>
    </location>
</feature>
<evidence type="ECO:0000256" key="4">
    <source>
        <dbReference type="ARBA" id="ARBA00012483"/>
    </source>
</evidence>
<gene>
    <name evidence="13" type="ORF">Tsubulata_038628</name>
</gene>
<evidence type="ECO:0000256" key="7">
    <source>
        <dbReference type="ARBA" id="ARBA00022786"/>
    </source>
</evidence>
<comment type="pathway">
    <text evidence="3">Protein modification; protein ubiquitination.</text>
</comment>
<feature type="domain" description="SWEET-like" evidence="11">
    <location>
        <begin position="707"/>
        <end position="997"/>
    </location>
</feature>
<dbReference type="OrthoDB" id="618601at2759"/>
<evidence type="ECO:0000256" key="10">
    <source>
        <dbReference type="SAM" id="Phobius"/>
    </source>
</evidence>
<feature type="transmembrane region" description="Helical" evidence="10">
    <location>
        <begin position="719"/>
        <end position="740"/>
    </location>
</feature>
<evidence type="ECO:0000256" key="9">
    <source>
        <dbReference type="ARBA" id="ARBA00023136"/>
    </source>
</evidence>
<evidence type="ECO:0000313" key="13">
    <source>
        <dbReference type="EMBL" id="KAJ4833719.1"/>
    </source>
</evidence>
<dbReference type="EMBL" id="JAKUCV010004881">
    <property type="protein sequence ID" value="KAJ4833719.1"/>
    <property type="molecule type" value="Genomic_DNA"/>
</dbReference>